<reference evidence="1 2" key="1">
    <citation type="journal article" date="2023" name="Proc. Natl. Acad. Sci. U.S.A.">
        <title>A global phylogenomic analysis of the shiitake genus Lentinula.</title>
        <authorList>
            <person name="Sierra-Patev S."/>
            <person name="Min B."/>
            <person name="Naranjo-Ortiz M."/>
            <person name="Looney B."/>
            <person name="Konkel Z."/>
            <person name="Slot J.C."/>
            <person name="Sakamoto Y."/>
            <person name="Steenwyk J.L."/>
            <person name="Rokas A."/>
            <person name="Carro J."/>
            <person name="Camarero S."/>
            <person name="Ferreira P."/>
            <person name="Molpeceres G."/>
            <person name="Ruiz-Duenas F.J."/>
            <person name="Serrano A."/>
            <person name="Henrissat B."/>
            <person name="Drula E."/>
            <person name="Hughes K.W."/>
            <person name="Mata J.L."/>
            <person name="Ishikawa N.K."/>
            <person name="Vargas-Isla R."/>
            <person name="Ushijima S."/>
            <person name="Smith C.A."/>
            <person name="Donoghue J."/>
            <person name="Ahrendt S."/>
            <person name="Andreopoulos W."/>
            <person name="He G."/>
            <person name="LaButti K."/>
            <person name="Lipzen A."/>
            <person name="Ng V."/>
            <person name="Riley R."/>
            <person name="Sandor L."/>
            <person name="Barry K."/>
            <person name="Martinez A.T."/>
            <person name="Xiao Y."/>
            <person name="Gibbons J.G."/>
            <person name="Terashima K."/>
            <person name="Grigoriev I.V."/>
            <person name="Hibbett D."/>
        </authorList>
    </citation>
    <scope>NUCLEOTIDE SEQUENCE [LARGE SCALE GENOMIC DNA]</scope>
    <source>
        <strain evidence="1 2">TFB7810</strain>
    </source>
</reference>
<proteinExistence type="predicted"/>
<sequence length="200" mass="21985">MVNLFTRAYNVGPKLFKNHDPVDTKAELSSKAPCSTISVAQLQSTQRSSLRPTQGALFQYEPRKGLNRCVSDFASSLSSGSPSHSSHAQGPKQNRLSIWLKRSITSVDRTPRDYALDDDQHHSTPHGLESSQECLKFPVYHVQAWKPMPTYCNGTTLAVSASEGEIVDPFRKGSPPPVTVPHRAKLTTRSLPGSWSGEIV</sequence>
<dbReference type="EMBL" id="JANVFU010000011">
    <property type="protein sequence ID" value="KAJ3742122.1"/>
    <property type="molecule type" value="Genomic_DNA"/>
</dbReference>
<keyword evidence="2" id="KW-1185">Reference proteome</keyword>
<dbReference type="Proteomes" id="UP001142393">
    <property type="component" value="Unassembled WGS sequence"/>
</dbReference>
<gene>
    <name evidence="1" type="ORF">DFH05DRAFT_1503970</name>
</gene>
<comment type="caution">
    <text evidence="1">The sequence shown here is derived from an EMBL/GenBank/DDBJ whole genome shotgun (WGS) entry which is preliminary data.</text>
</comment>
<dbReference type="AlphaFoldDB" id="A0A9W8NWG4"/>
<organism evidence="1 2">
    <name type="scientific">Lentinula detonsa</name>
    <dbReference type="NCBI Taxonomy" id="2804962"/>
    <lineage>
        <taxon>Eukaryota</taxon>
        <taxon>Fungi</taxon>
        <taxon>Dikarya</taxon>
        <taxon>Basidiomycota</taxon>
        <taxon>Agaricomycotina</taxon>
        <taxon>Agaricomycetes</taxon>
        <taxon>Agaricomycetidae</taxon>
        <taxon>Agaricales</taxon>
        <taxon>Marasmiineae</taxon>
        <taxon>Omphalotaceae</taxon>
        <taxon>Lentinula</taxon>
    </lineage>
</organism>
<accession>A0A9W8NWG4</accession>
<evidence type="ECO:0000313" key="2">
    <source>
        <dbReference type="Proteomes" id="UP001142393"/>
    </source>
</evidence>
<name>A0A9W8NWG4_9AGAR</name>
<evidence type="ECO:0000313" key="1">
    <source>
        <dbReference type="EMBL" id="KAJ3742122.1"/>
    </source>
</evidence>
<protein>
    <submittedName>
        <fullName evidence="1">Uncharacterized protein</fullName>
    </submittedName>
</protein>